<dbReference type="EMBL" id="GBXM01003357">
    <property type="protein sequence ID" value="JAI05221.1"/>
    <property type="molecule type" value="Transcribed_RNA"/>
</dbReference>
<evidence type="ECO:0000256" key="1">
    <source>
        <dbReference type="SAM" id="MobiDB-lite"/>
    </source>
</evidence>
<reference evidence="2" key="1">
    <citation type="submission" date="2014-11" db="EMBL/GenBank/DDBJ databases">
        <authorList>
            <person name="Amaro Gonzalez C."/>
        </authorList>
    </citation>
    <scope>NUCLEOTIDE SEQUENCE</scope>
</reference>
<name>A0A0E9XTM5_ANGAN</name>
<proteinExistence type="predicted"/>
<dbReference type="AlphaFoldDB" id="A0A0E9XTM5"/>
<organism evidence="2">
    <name type="scientific">Anguilla anguilla</name>
    <name type="common">European freshwater eel</name>
    <name type="synonym">Muraena anguilla</name>
    <dbReference type="NCBI Taxonomy" id="7936"/>
    <lineage>
        <taxon>Eukaryota</taxon>
        <taxon>Metazoa</taxon>
        <taxon>Chordata</taxon>
        <taxon>Craniata</taxon>
        <taxon>Vertebrata</taxon>
        <taxon>Euteleostomi</taxon>
        <taxon>Actinopterygii</taxon>
        <taxon>Neopterygii</taxon>
        <taxon>Teleostei</taxon>
        <taxon>Anguilliformes</taxon>
        <taxon>Anguillidae</taxon>
        <taxon>Anguilla</taxon>
    </lineage>
</organism>
<feature type="region of interest" description="Disordered" evidence="1">
    <location>
        <begin position="41"/>
        <end position="61"/>
    </location>
</feature>
<sequence>MCCTKIAVHFLARTSSLFHAWQVTKLTNALRHVKIHDGDTTLAERQPENRALNSPFSTGKE</sequence>
<accession>A0A0E9XTM5</accession>
<protein>
    <submittedName>
        <fullName evidence="2">Uncharacterized protein</fullName>
    </submittedName>
</protein>
<feature type="compositionally biased region" description="Polar residues" evidence="1">
    <location>
        <begin position="51"/>
        <end position="61"/>
    </location>
</feature>
<evidence type="ECO:0000313" key="2">
    <source>
        <dbReference type="EMBL" id="JAI05221.1"/>
    </source>
</evidence>
<reference evidence="2" key="2">
    <citation type="journal article" date="2015" name="Fish Shellfish Immunol.">
        <title>Early steps in the European eel (Anguilla anguilla)-Vibrio vulnificus interaction in the gills: Role of the RtxA13 toxin.</title>
        <authorList>
            <person name="Callol A."/>
            <person name="Pajuelo D."/>
            <person name="Ebbesson L."/>
            <person name="Teles M."/>
            <person name="MacKenzie S."/>
            <person name="Amaro C."/>
        </authorList>
    </citation>
    <scope>NUCLEOTIDE SEQUENCE</scope>
</reference>